<feature type="transmembrane region" description="Helical" evidence="6">
    <location>
        <begin position="39"/>
        <end position="60"/>
    </location>
</feature>
<feature type="transmembrane region" description="Helical" evidence="6">
    <location>
        <begin position="80"/>
        <end position="97"/>
    </location>
</feature>
<evidence type="ECO:0000256" key="5">
    <source>
        <dbReference type="ARBA" id="ARBA00023136"/>
    </source>
</evidence>
<proteinExistence type="predicted"/>
<gene>
    <name evidence="7" type="ORF">H2508_11075</name>
</gene>
<comment type="caution">
    <text evidence="7">The sequence shown here is derived from an EMBL/GenBank/DDBJ whole genome shotgun (WGS) entry which is preliminary data.</text>
</comment>
<keyword evidence="2" id="KW-1003">Cell membrane</keyword>
<dbReference type="RefSeq" id="WP_182173264.1">
    <property type="nucleotide sequence ID" value="NZ_JACFXU010000014.1"/>
</dbReference>
<keyword evidence="4 6" id="KW-1133">Transmembrane helix</keyword>
<evidence type="ECO:0000313" key="7">
    <source>
        <dbReference type="EMBL" id="MBA6413653.1"/>
    </source>
</evidence>
<keyword evidence="3 6" id="KW-0812">Transmembrane</keyword>
<keyword evidence="5 6" id="KW-0472">Membrane</keyword>
<keyword evidence="8" id="KW-1185">Reference proteome</keyword>
<dbReference type="Pfam" id="PF03899">
    <property type="entry name" value="ATP-synt_I"/>
    <property type="match status" value="1"/>
</dbReference>
<evidence type="ECO:0000256" key="2">
    <source>
        <dbReference type="ARBA" id="ARBA00022475"/>
    </source>
</evidence>
<reference evidence="7 8" key="1">
    <citation type="submission" date="2020-07" db="EMBL/GenBank/DDBJ databases">
        <title>Halieaceae bacterium, F7430, whole genome shotgun sequencing project.</title>
        <authorList>
            <person name="Jiang S."/>
            <person name="Liu Z.W."/>
            <person name="Du Z.J."/>
        </authorList>
    </citation>
    <scope>NUCLEOTIDE SEQUENCE [LARGE SCALE GENOMIC DNA]</scope>
    <source>
        <strain evidence="7 8">F7430</strain>
    </source>
</reference>
<sequence>MKGVANIAKPPVFRITLAQFIVLLPLSLLLGAWNINLGYSALCGGLVAILPQAYFAAQTFRYSGARSARVIARSSYTGEVVKFLLNAVGFAAIFILLQPVSGAAVFAMYLLMMAIQITGSWWLLRRASTKSVLT</sequence>
<comment type="subcellular location">
    <subcellularLocation>
        <location evidence="1">Cell membrane</location>
        <topology evidence="1">Multi-pass membrane protein</topology>
    </subcellularLocation>
</comment>
<organism evidence="7 8">
    <name type="scientific">Sediminihaliea albiluteola</name>
    <dbReference type="NCBI Taxonomy" id="2758564"/>
    <lineage>
        <taxon>Bacteria</taxon>
        <taxon>Pseudomonadati</taxon>
        <taxon>Pseudomonadota</taxon>
        <taxon>Gammaproteobacteria</taxon>
        <taxon>Cellvibrionales</taxon>
        <taxon>Halieaceae</taxon>
        <taxon>Sediminihaliea</taxon>
    </lineage>
</organism>
<feature type="transmembrane region" description="Helical" evidence="6">
    <location>
        <begin position="12"/>
        <end position="33"/>
    </location>
</feature>
<dbReference type="Proteomes" id="UP000539350">
    <property type="component" value="Unassembled WGS sequence"/>
</dbReference>
<evidence type="ECO:0000256" key="3">
    <source>
        <dbReference type="ARBA" id="ARBA00022692"/>
    </source>
</evidence>
<evidence type="ECO:0000256" key="6">
    <source>
        <dbReference type="SAM" id="Phobius"/>
    </source>
</evidence>
<dbReference type="EMBL" id="JACFXU010000014">
    <property type="protein sequence ID" value="MBA6413653.1"/>
    <property type="molecule type" value="Genomic_DNA"/>
</dbReference>
<evidence type="ECO:0000313" key="8">
    <source>
        <dbReference type="Proteomes" id="UP000539350"/>
    </source>
</evidence>
<accession>A0A7W2TXC1</accession>
<evidence type="ECO:0000256" key="1">
    <source>
        <dbReference type="ARBA" id="ARBA00004651"/>
    </source>
</evidence>
<protein>
    <submittedName>
        <fullName evidence="7">ATP synthase subunit I</fullName>
    </submittedName>
</protein>
<dbReference type="AlphaFoldDB" id="A0A7W2TXC1"/>
<dbReference type="InterPro" id="IPR005598">
    <property type="entry name" value="ATP_synth_I"/>
</dbReference>
<name>A0A7W2TXC1_9GAMM</name>
<feature type="transmembrane region" description="Helical" evidence="6">
    <location>
        <begin position="103"/>
        <end position="124"/>
    </location>
</feature>
<dbReference type="GO" id="GO:0005886">
    <property type="term" value="C:plasma membrane"/>
    <property type="evidence" value="ECO:0007669"/>
    <property type="project" value="UniProtKB-SubCell"/>
</dbReference>
<evidence type="ECO:0000256" key="4">
    <source>
        <dbReference type="ARBA" id="ARBA00022989"/>
    </source>
</evidence>